<dbReference type="Gene3D" id="1.25.40.80">
    <property type="match status" value="1"/>
</dbReference>
<feature type="binding site" evidence="5">
    <location>
        <position position="253"/>
    </location>
    <ligand>
        <name>FAD</name>
        <dbReference type="ChEBI" id="CHEBI:57692"/>
    </ligand>
</feature>
<feature type="site" description="Electron transfer via tryptophanyl radical" evidence="6">
    <location>
        <position position="287"/>
    </location>
</feature>
<dbReference type="Proteomes" id="UP000238642">
    <property type="component" value="Unassembled WGS sequence"/>
</dbReference>
<keyword evidence="3 5" id="KW-0274">FAD</keyword>
<dbReference type="SUPFAM" id="SSF48173">
    <property type="entry name" value="Cryptochrome/photolyase FAD-binding domain"/>
    <property type="match status" value="1"/>
</dbReference>
<dbReference type="SUPFAM" id="SSF52425">
    <property type="entry name" value="Cryptochrome/photolyase, N-terminal domain"/>
    <property type="match status" value="1"/>
</dbReference>
<keyword evidence="10" id="KW-1185">Reference proteome</keyword>
<dbReference type="InterPro" id="IPR018394">
    <property type="entry name" value="DNA_photolyase_1_CS_C"/>
</dbReference>
<reference evidence="9 10" key="1">
    <citation type="submission" date="2018-02" db="EMBL/GenBank/DDBJ databases">
        <title>The draft genome of Sphingobacterium gobiense H7.</title>
        <authorList>
            <person name="Li L."/>
            <person name="Liu L."/>
            <person name="Zhang X."/>
            <person name="Wang T."/>
            <person name="Liang L."/>
        </authorList>
    </citation>
    <scope>NUCLEOTIDE SEQUENCE [LARGE SCALE GENOMIC DNA]</scope>
    <source>
        <strain evidence="9 10">ACCC 05757</strain>
    </source>
</reference>
<dbReference type="OrthoDB" id="9772484at2"/>
<evidence type="ECO:0000256" key="1">
    <source>
        <dbReference type="ARBA" id="ARBA00001932"/>
    </source>
</evidence>
<dbReference type="GO" id="GO:0071949">
    <property type="term" value="F:FAD binding"/>
    <property type="evidence" value="ECO:0007669"/>
    <property type="project" value="TreeGrafter"/>
</dbReference>
<evidence type="ECO:0000256" key="3">
    <source>
        <dbReference type="ARBA" id="ARBA00022827"/>
    </source>
</evidence>
<evidence type="ECO:0000313" key="10">
    <source>
        <dbReference type="Proteomes" id="UP000238642"/>
    </source>
</evidence>
<sequence length="434" mass="51450">MKNKVSIFWFRRDLRLEDNVGLCQALASECPVLPIFIFDTNILKHFEDKQDRRVDYIHQALSKINTELKSSNTRLNTFYGNPADIFKMLSEKYAVQSVFFNRDYEPQAIKRDTEIYHLYKEQNIPFSAFKDQVIFDKSDLLKNDGTPYTVYTPYSKKWKERLIEDHYKPYQTYFTNFLKQDYKEIHSLKEIGFEKADMTFETPKLDASIIDEYDKYRDYPASQRTTQLGIALRFGTISIRKCVAFALGHNQIWLNELIWREFFMQILYRFPKVVNQSFKAKYDAIQWRNDEWEFEQWCAGKTGYAIVDAGMRQLNETGYMHNRVRMIAASFLCKHLLIDWRWGEAYFAQKLNDYDLSANNGNWQWAAGSGCDAAPYFRVFNPARQTEKFDKDLTYIKKWVPEFGAESYPKPIVEHSFARERALKVYGDAVKENT</sequence>
<keyword evidence="2 5" id="KW-0285">Flavoprotein</keyword>
<evidence type="ECO:0000313" key="9">
    <source>
        <dbReference type="EMBL" id="PRD57118.1"/>
    </source>
</evidence>
<feature type="binding site" evidence="5">
    <location>
        <begin position="353"/>
        <end position="355"/>
    </location>
    <ligand>
        <name>FAD</name>
        <dbReference type="ChEBI" id="CHEBI:57692"/>
    </ligand>
</feature>
<evidence type="ECO:0000259" key="8">
    <source>
        <dbReference type="PROSITE" id="PS51645"/>
    </source>
</evidence>
<keyword evidence="9" id="KW-0456">Lyase</keyword>
<comment type="cofactor">
    <cofactor evidence="5">
        <name>FAD</name>
        <dbReference type="ChEBI" id="CHEBI:57692"/>
    </cofactor>
    <text evidence="5">Binds 1 FAD per subunit.</text>
</comment>
<comment type="cofactor">
    <cofactor evidence="1">
        <name>(6R)-5,10-methylene-5,6,7,8-tetrahydrofolate</name>
        <dbReference type="ChEBI" id="CHEBI:15636"/>
    </cofactor>
</comment>
<dbReference type="PRINTS" id="PR00147">
    <property type="entry name" value="DNAPHOTLYASE"/>
</dbReference>
<evidence type="ECO:0000256" key="5">
    <source>
        <dbReference type="PIRSR" id="PIRSR602081-1"/>
    </source>
</evidence>
<dbReference type="Pfam" id="PF03441">
    <property type="entry name" value="FAD_binding_7"/>
    <property type="match status" value="1"/>
</dbReference>
<gene>
    <name evidence="9" type="ORF">C5749_07905</name>
</gene>
<dbReference type="InterPro" id="IPR002081">
    <property type="entry name" value="Cryptochrome/DNA_photolyase_1"/>
</dbReference>
<dbReference type="Gene3D" id="3.40.50.620">
    <property type="entry name" value="HUPs"/>
    <property type="match status" value="1"/>
</dbReference>
<feature type="site" description="Electron transfer via tryptophanyl radical" evidence="6">
    <location>
        <position position="363"/>
    </location>
</feature>
<name>A0A2S9JV35_9SPHI</name>
<dbReference type="InterPro" id="IPR014729">
    <property type="entry name" value="Rossmann-like_a/b/a_fold"/>
</dbReference>
<evidence type="ECO:0000256" key="7">
    <source>
        <dbReference type="RuleBase" id="RU004182"/>
    </source>
</evidence>
<dbReference type="PANTHER" id="PTHR11455:SF9">
    <property type="entry name" value="CRYPTOCHROME CIRCADIAN CLOCK 5 ISOFORM X1"/>
    <property type="match status" value="1"/>
</dbReference>
<dbReference type="InterPro" id="IPR006050">
    <property type="entry name" value="DNA_photolyase_N"/>
</dbReference>
<dbReference type="AlphaFoldDB" id="A0A2S9JV35"/>
<feature type="binding site" evidence="5">
    <location>
        <begin position="256"/>
        <end position="263"/>
    </location>
    <ligand>
        <name>FAD</name>
        <dbReference type="ChEBI" id="CHEBI:57692"/>
    </ligand>
</feature>
<dbReference type="RefSeq" id="WP_105724601.1">
    <property type="nucleotide sequence ID" value="NZ_PVBS01000001.1"/>
</dbReference>
<dbReference type="Gene3D" id="1.10.579.10">
    <property type="entry name" value="DNA Cyclobutane Dipyrimidine Photolyase, subunit A, domain 3"/>
    <property type="match status" value="1"/>
</dbReference>
<evidence type="ECO:0000256" key="6">
    <source>
        <dbReference type="PIRSR" id="PIRSR602081-2"/>
    </source>
</evidence>
<feature type="site" description="Electron transfer via tryptophanyl radical" evidence="6">
    <location>
        <position position="340"/>
    </location>
</feature>
<dbReference type="PROSITE" id="PS51645">
    <property type="entry name" value="PHR_CRY_ALPHA_BETA"/>
    <property type="match status" value="1"/>
</dbReference>
<protein>
    <submittedName>
        <fullName evidence="9">Deoxyribodipyrimidine photolyase</fullName>
    </submittedName>
</protein>
<dbReference type="PANTHER" id="PTHR11455">
    <property type="entry name" value="CRYPTOCHROME"/>
    <property type="match status" value="1"/>
</dbReference>
<dbReference type="InterPro" id="IPR005101">
    <property type="entry name" value="Cryptochr/Photolyase_FAD-bd"/>
</dbReference>
<evidence type="ECO:0000256" key="4">
    <source>
        <dbReference type="ARBA" id="ARBA00022991"/>
    </source>
</evidence>
<dbReference type="InterPro" id="IPR036155">
    <property type="entry name" value="Crypto/Photolyase_N_sf"/>
</dbReference>
<comment type="similarity">
    <text evidence="7">Belongs to the DNA photolyase family.</text>
</comment>
<feature type="domain" description="Photolyase/cryptochrome alpha/beta" evidence="8">
    <location>
        <begin position="4"/>
        <end position="134"/>
    </location>
</feature>
<proteinExistence type="inferred from homology"/>
<dbReference type="InterPro" id="IPR036134">
    <property type="entry name" value="Crypto/Photolyase_FAD-like_sf"/>
</dbReference>
<evidence type="ECO:0000256" key="2">
    <source>
        <dbReference type="ARBA" id="ARBA00022630"/>
    </source>
</evidence>
<dbReference type="PROSITE" id="PS00691">
    <property type="entry name" value="DNA_PHOTOLYASES_1_2"/>
    <property type="match status" value="1"/>
</dbReference>
<dbReference type="Pfam" id="PF00875">
    <property type="entry name" value="DNA_photolyase"/>
    <property type="match status" value="1"/>
</dbReference>
<dbReference type="GO" id="GO:0006950">
    <property type="term" value="P:response to stress"/>
    <property type="evidence" value="ECO:0007669"/>
    <property type="project" value="UniProtKB-ARBA"/>
</dbReference>
<dbReference type="EMBL" id="PVBS01000001">
    <property type="protein sequence ID" value="PRD57118.1"/>
    <property type="molecule type" value="Genomic_DNA"/>
</dbReference>
<organism evidence="9 10">
    <name type="scientific">Sphingobacterium gobiense</name>
    <dbReference type="NCBI Taxonomy" id="1382456"/>
    <lineage>
        <taxon>Bacteria</taxon>
        <taxon>Pseudomonadati</taxon>
        <taxon>Bacteroidota</taxon>
        <taxon>Sphingobacteriia</taxon>
        <taxon>Sphingobacteriales</taxon>
        <taxon>Sphingobacteriaceae</taxon>
        <taxon>Sphingobacterium</taxon>
    </lineage>
</organism>
<dbReference type="GO" id="GO:0006139">
    <property type="term" value="P:nucleobase-containing compound metabolic process"/>
    <property type="evidence" value="ECO:0007669"/>
    <property type="project" value="UniProtKB-ARBA"/>
</dbReference>
<dbReference type="GO" id="GO:0003677">
    <property type="term" value="F:DNA binding"/>
    <property type="evidence" value="ECO:0007669"/>
    <property type="project" value="TreeGrafter"/>
</dbReference>
<accession>A0A2S9JV35</accession>
<keyword evidence="4 7" id="KW-0157">Chromophore</keyword>
<feature type="binding site" evidence="5">
    <location>
        <position position="213"/>
    </location>
    <ligand>
        <name>FAD</name>
        <dbReference type="ChEBI" id="CHEBI:57692"/>
    </ligand>
</feature>
<dbReference type="GO" id="GO:0003904">
    <property type="term" value="F:deoxyribodipyrimidine photo-lyase activity"/>
    <property type="evidence" value="ECO:0007669"/>
    <property type="project" value="TreeGrafter"/>
</dbReference>
<comment type="caution">
    <text evidence="9">The sequence shown here is derived from an EMBL/GenBank/DDBJ whole genome shotgun (WGS) entry which is preliminary data.</text>
</comment>